<organism evidence="2 3">
    <name type="scientific">Saccharomonospora marina XMU15</name>
    <dbReference type="NCBI Taxonomy" id="882083"/>
    <lineage>
        <taxon>Bacteria</taxon>
        <taxon>Bacillati</taxon>
        <taxon>Actinomycetota</taxon>
        <taxon>Actinomycetes</taxon>
        <taxon>Pseudonocardiales</taxon>
        <taxon>Pseudonocardiaceae</taxon>
        <taxon>Saccharomonospora</taxon>
    </lineage>
</organism>
<dbReference type="Pfam" id="PF19809">
    <property type="entry name" value="DUF6292"/>
    <property type="match status" value="1"/>
</dbReference>
<dbReference type="EMBL" id="CM001439">
    <property type="protein sequence ID" value="EHR52238.1"/>
    <property type="molecule type" value="Genomic_DNA"/>
</dbReference>
<accession>H5X4V9</accession>
<dbReference type="InterPro" id="IPR046259">
    <property type="entry name" value="DUF6292"/>
</dbReference>
<protein>
    <recommendedName>
        <fullName evidence="1">DUF6292 domain-containing protein</fullName>
    </recommendedName>
</protein>
<proteinExistence type="predicted"/>
<reference evidence="2 3" key="1">
    <citation type="journal article" date="2012" name="Stand. Genomic Sci.">
        <title>Genome sequence of the ocean sediment bacterium Saccharomonospora marina type strain (XMU15(T)).</title>
        <authorList>
            <person name="Klenk H.P."/>
            <person name="Lu M."/>
            <person name="Lucas S."/>
            <person name="Lapidus A."/>
            <person name="Copeland A."/>
            <person name="Pitluck S."/>
            <person name="Goodwin L.A."/>
            <person name="Han C."/>
            <person name="Tapia R."/>
            <person name="Brambilla E.M."/>
            <person name="Potter G."/>
            <person name="Land M."/>
            <person name="Ivanova N."/>
            <person name="Rohde M."/>
            <person name="Goker M."/>
            <person name="Detter J.C."/>
            <person name="Li W.J."/>
            <person name="Kyrpides N.C."/>
            <person name="Woyke T."/>
        </authorList>
    </citation>
    <scope>NUCLEOTIDE SEQUENCE [LARGE SCALE GENOMIC DNA]</scope>
    <source>
        <strain evidence="2 3">XMU15</strain>
    </source>
</reference>
<evidence type="ECO:0000313" key="2">
    <source>
        <dbReference type="EMBL" id="EHR52238.1"/>
    </source>
</evidence>
<name>H5X4V9_9PSEU</name>
<evidence type="ECO:0000313" key="3">
    <source>
        <dbReference type="Proteomes" id="UP000004926"/>
    </source>
</evidence>
<gene>
    <name evidence="2" type="ORF">SacmaDRAFT_4043</name>
</gene>
<dbReference type="HOGENOM" id="CLU_119545_1_0_11"/>
<dbReference type="Proteomes" id="UP000004926">
    <property type="component" value="Chromosome"/>
</dbReference>
<feature type="domain" description="DUF6292" evidence="1">
    <location>
        <begin position="23"/>
        <end position="108"/>
    </location>
</feature>
<evidence type="ECO:0000259" key="1">
    <source>
        <dbReference type="Pfam" id="PF19809"/>
    </source>
</evidence>
<sequence>MVGMDTDSSHDSTVALARGLGGYIRAVAAAIGLPAEGTSFEISDTATGYLGLAARWSAHPDRDLMLNWSERRGWRIAVETAPNEPQQVIAQFVDELLPAPAEVAAFVANALRGAEQGSQAVVNFHLVDRQTLAHRLEKYAGS</sequence>
<dbReference type="STRING" id="882083.SacmaDRAFT_4043"/>
<keyword evidence="3" id="KW-1185">Reference proteome</keyword>
<dbReference type="AlphaFoldDB" id="H5X4V9"/>
<dbReference type="eggNOG" id="ENOG5032AK1">
    <property type="taxonomic scope" value="Bacteria"/>
</dbReference>